<gene>
    <name evidence="7" type="ORF">BECKLFY1418A_GA0070994_10782</name>
</gene>
<dbReference type="EMBL" id="CAADFH010000078">
    <property type="protein sequence ID" value="VFJ98057.1"/>
    <property type="molecule type" value="Genomic_DNA"/>
</dbReference>
<dbReference type="GO" id="GO:0005829">
    <property type="term" value="C:cytosol"/>
    <property type="evidence" value="ECO:0007669"/>
    <property type="project" value="TreeGrafter"/>
</dbReference>
<sequence>MFPLPLASVIFQWHFVPFDARILGESNGSEHMNKDTDRNGNATMKAATMAAFIDALPKAELHLHIEGSLEPERMLSLAERNGVVLRFGSVDEVRCAYAFRDLQSFLDIYYQGAAVLRHERDFYDLTWAYLTRAARQGVRHAEIFFDPQTHTARGIAFDTVFSGIWRALEEGRERLGVSSRLILCFLRHLSADAAMETLEQALPHGEHIVAVGLDSAEVGNPPKKFKAVFERARREGFLTVAHAGEEGPPEYIRQALDVLGVSRIDHGVRCAEDVALVDRLVTGQIPLTVCPLSNVKLRVFDTMADHNLKKLLDRGICVTVNSDDPAYFGGYVNENYLAAQAALGLEVKDLHTLARNSFEASFLALDDKERLIAELDAYVDDALLPWEG</sequence>
<feature type="binding site" evidence="5">
    <location>
        <position position="62"/>
    </location>
    <ligand>
        <name>Zn(2+)</name>
        <dbReference type="ChEBI" id="CHEBI:29105"/>
        <note>catalytic</note>
    </ligand>
</feature>
<comment type="cofactor">
    <cofactor evidence="5">
        <name>Zn(2+)</name>
        <dbReference type="ChEBI" id="CHEBI:29105"/>
    </cofactor>
    <text evidence="5">Binds 1 zinc ion per subunit.</text>
</comment>
<dbReference type="InterPro" id="IPR032466">
    <property type="entry name" value="Metal_Hydrolase"/>
</dbReference>
<dbReference type="InterPro" id="IPR028892">
    <property type="entry name" value="ADE"/>
</dbReference>
<evidence type="ECO:0000256" key="2">
    <source>
        <dbReference type="ARBA" id="ARBA00022801"/>
    </source>
</evidence>
<keyword evidence="1 5" id="KW-0479">Metal-binding</keyword>
<dbReference type="AlphaFoldDB" id="A0A450UZS3"/>
<evidence type="ECO:0000259" key="6">
    <source>
        <dbReference type="Pfam" id="PF00962"/>
    </source>
</evidence>
<proteinExistence type="inferred from homology"/>
<dbReference type="GO" id="GO:0009117">
    <property type="term" value="P:nucleotide metabolic process"/>
    <property type="evidence" value="ECO:0007669"/>
    <property type="project" value="UniProtKB-KW"/>
</dbReference>
<feature type="domain" description="Adenosine deaminase" evidence="6">
    <location>
        <begin position="57"/>
        <end position="377"/>
    </location>
</feature>
<dbReference type="GO" id="GO:0000034">
    <property type="term" value="F:adenine deaminase activity"/>
    <property type="evidence" value="ECO:0007669"/>
    <property type="project" value="UniProtKB-UniRule"/>
</dbReference>
<comment type="similarity">
    <text evidence="5">Belongs to the metallo-dependent hydrolases superfamily. Adenosine and AMP deaminases family. Adenine deaminase type 2 subfamily.</text>
</comment>
<dbReference type="InterPro" id="IPR006330">
    <property type="entry name" value="Ado/ade_deaminase"/>
</dbReference>
<name>A0A450UZS3_9GAMM</name>
<evidence type="ECO:0000256" key="4">
    <source>
        <dbReference type="ARBA" id="ARBA00023080"/>
    </source>
</evidence>
<feature type="binding site" evidence="5">
    <location>
        <position position="64"/>
    </location>
    <ligand>
        <name>Zn(2+)</name>
        <dbReference type="ChEBI" id="CHEBI:29105"/>
        <note>catalytic</note>
    </ligand>
</feature>
<dbReference type="CDD" id="cd01320">
    <property type="entry name" value="ADA"/>
    <property type="match status" value="1"/>
</dbReference>
<evidence type="ECO:0000256" key="1">
    <source>
        <dbReference type="ARBA" id="ARBA00022723"/>
    </source>
</evidence>
<feature type="binding site" evidence="5">
    <location>
        <position position="323"/>
    </location>
    <ligand>
        <name>Zn(2+)</name>
        <dbReference type="ChEBI" id="CHEBI:29105"/>
        <note>catalytic</note>
    </ligand>
</feature>
<dbReference type="PANTHER" id="PTHR43114">
    <property type="entry name" value="ADENINE DEAMINASE"/>
    <property type="match status" value="1"/>
</dbReference>
<dbReference type="NCBIfam" id="NF006850">
    <property type="entry name" value="PRK09358.1-6"/>
    <property type="match status" value="1"/>
</dbReference>
<dbReference type="FunFam" id="3.20.20.140:FF:000039">
    <property type="entry name" value="Adenine deaminase"/>
    <property type="match status" value="1"/>
</dbReference>
<accession>A0A450UZS3</accession>
<dbReference type="GO" id="GO:0008270">
    <property type="term" value="F:zinc ion binding"/>
    <property type="evidence" value="ECO:0007669"/>
    <property type="project" value="UniProtKB-UniRule"/>
</dbReference>
<keyword evidence="3 5" id="KW-0862">Zinc</keyword>
<dbReference type="SUPFAM" id="SSF51556">
    <property type="entry name" value="Metallo-dependent hydrolases"/>
    <property type="match status" value="1"/>
</dbReference>
<evidence type="ECO:0000256" key="3">
    <source>
        <dbReference type="ARBA" id="ARBA00022833"/>
    </source>
</evidence>
<dbReference type="HAMAP" id="MF_01962">
    <property type="entry name" value="Adenine_deaminase"/>
    <property type="match status" value="1"/>
</dbReference>
<feature type="binding site" evidence="5">
    <location>
        <position position="324"/>
    </location>
    <ligand>
        <name>substrate</name>
    </ligand>
</feature>
<dbReference type="Gene3D" id="3.20.20.140">
    <property type="entry name" value="Metal-dependent hydrolases"/>
    <property type="match status" value="1"/>
</dbReference>
<dbReference type="NCBIfam" id="TIGR01430">
    <property type="entry name" value="aden_deam"/>
    <property type="match status" value="1"/>
</dbReference>
<dbReference type="GO" id="GO:0043103">
    <property type="term" value="P:hypoxanthine salvage"/>
    <property type="evidence" value="ECO:0007669"/>
    <property type="project" value="UniProtKB-UniRule"/>
</dbReference>
<dbReference type="EC" id="3.5.4.2" evidence="5"/>
<organism evidence="7">
    <name type="scientific">Candidatus Kentrum sp. LFY</name>
    <dbReference type="NCBI Taxonomy" id="2126342"/>
    <lineage>
        <taxon>Bacteria</taxon>
        <taxon>Pseudomonadati</taxon>
        <taxon>Pseudomonadota</taxon>
        <taxon>Gammaproteobacteria</taxon>
        <taxon>Candidatus Kentrum</taxon>
    </lineage>
</organism>
<reference evidence="7" key="1">
    <citation type="submission" date="2019-02" db="EMBL/GenBank/DDBJ databases">
        <authorList>
            <person name="Gruber-Vodicka R. H."/>
            <person name="Seah K. B. B."/>
        </authorList>
    </citation>
    <scope>NUCLEOTIDE SEQUENCE</scope>
    <source>
        <strain evidence="7">BECK_M6</strain>
    </source>
</reference>
<comment type="function">
    <text evidence="5">Catalyzes the hydrolytic deamination of adenine to hypoxanthine. Plays an important role in the purine salvage pathway and in nitrogen catabolism.</text>
</comment>
<protein>
    <recommendedName>
        <fullName evidence="5">Adenine deaminase</fullName>
        <shortName evidence="5">ADE</shortName>
        <ecNumber evidence="5">3.5.4.2</ecNumber>
    </recommendedName>
    <alternativeName>
        <fullName evidence="5">Adenine aminohydrolase</fullName>
        <shortName evidence="5">AAH</shortName>
    </alternativeName>
</protein>
<evidence type="ECO:0000313" key="7">
    <source>
        <dbReference type="EMBL" id="VFJ98057.1"/>
    </source>
</evidence>
<feature type="binding site" evidence="5">
    <location>
        <position position="242"/>
    </location>
    <ligand>
        <name>Zn(2+)</name>
        <dbReference type="ChEBI" id="CHEBI:29105"/>
        <note>catalytic</note>
    </ligand>
</feature>
<feature type="active site" description="Proton donor" evidence="5">
    <location>
        <position position="245"/>
    </location>
</feature>
<feature type="site" description="Important for catalytic activity" evidence="5">
    <location>
        <position position="266"/>
    </location>
</feature>
<dbReference type="InterPro" id="IPR001365">
    <property type="entry name" value="A_deaminase_dom"/>
</dbReference>
<keyword evidence="4 5" id="KW-0546">Nucleotide metabolism</keyword>
<keyword evidence="2 5" id="KW-0378">Hydrolase</keyword>
<dbReference type="GO" id="GO:0006146">
    <property type="term" value="P:adenine catabolic process"/>
    <property type="evidence" value="ECO:0007669"/>
    <property type="project" value="UniProtKB-UniRule"/>
</dbReference>
<comment type="catalytic activity">
    <reaction evidence="5">
        <text>adenine + H2O + H(+) = hypoxanthine + NH4(+)</text>
        <dbReference type="Rhea" id="RHEA:23688"/>
        <dbReference type="ChEBI" id="CHEBI:15377"/>
        <dbReference type="ChEBI" id="CHEBI:15378"/>
        <dbReference type="ChEBI" id="CHEBI:16708"/>
        <dbReference type="ChEBI" id="CHEBI:17368"/>
        <dbReference type="ChEBI" id="CHEBI:28938"/>
        <dbReference type="EC" id="3.5.4.2"/>
    </reaction>
</comment>
<evidence type="ECO:0000256" key="5">
    <source>
        <dbReference type="HAMAP-Rule" id="MF_01962"/>
    </source>
</evidence>
<dbReference type="Pfam" id="PF00962">
    <property type="entry name" value="A_deaminase"/>
    <property type="match status" value="1"/>
</dbReference>
<dbReference type="PANTHER" id="PTHR43114:SF6">
    <property type="entry name" value="ADENINE DEAMINASE"/>
    <property type="match status" value="1"/>
</dbReference>